<dbReference type="RefSeq" id="XP_065330459.1">
    <property type="nucleotide sequence ID" value="XM_065474387.1"/>
</dbReference>
<dbReference type="AlphaFoldDB" id="A0AAX4JEF8"/>
<evidence type="ECO:0000256" key="3">
    <source>
        <dbReference type="ARBA" id="ARBA00022670"/>
    </source>
</evidence>
<dbReference type="PANTHER" id="PTHR11963:SF23">
    <property type="entry name" value="CYTOSOL AMINOPEPTIDASE"/>
    <property type="match status" value="1"/>
</dbReference>
<dbReference type="SUPFAM" id="SSF53187">
    <property type="entry name" value="Zn-dependent exopeptidases"/>
    <property type="match status" value="1"/>
</dbReference>
<dbReference type="PROSITE" id="PS00631">
    <property type="entry name" value="CYTOSOL_AP"/>
    <property type="match status" value="1"/>
</dbReference>
<dbReference type="InterPro" id="IPR000819">
    <property type="entry name" value="Peptidase_M17_C"/>
</dbReference>
<comment type="similarity">
    <text evidence="1">Belongs to the peptidase M17 family.</text>
</comment>
<evidence type="ECO:0000313" key="6">
    <source>
        <dbReference type="EMBL" id="WUR04314.1"/>
    </source>
</evidence>
<keyword evidence="4" id="KW-0378">Hydrolase</keyword>
<sequence>MSLLNYEQLFVKTVPIESAIKVNIIPYSYKNKEYSTSDSSNLDYLKNLNPASNSTYRIMPDKSIECFVCLSRNDEEADEWRASVATSGASCYNLLSHFDNPLNINIKNIDNIRDFISGIVLAYYKYNFLFKKSSDRQAISIISEYDEFVEISNAQNFVRFLGDTPANLMTPSIFTKYVEKYCQGMDFTVYDKDFMSEKNMNLLLGVSRGSNEDPKLIKISYKGSNKDNIDVSLVGKGITFDTGGISLKSPANMSAMKGDMLGAATVLATIKLAHDKKLKINIEAILPLSENMPGGRATKPGDVHVSMSGLSVEVDNTDAEGRLILGDALTFAQESSPEYLFDIATLTGAMTVALGEDYLGYFCNNEDLNEIINKSSDESGDLAWRMPLSNLFLSCMKSNVADLKNAGNRKGGSCSAAIFLSKFVKENVKWCHFDIAGVDFDHRNKVLYGKGMTGRGFPLLYELVKNLSDQ</sequence>
<feature type="domain" description="Cytosol aminopeptidase" evidence="5">
    <location>
        <begin position="316"/>
        <end position="323"/>
    </location>
</feature>
<dbReference type="EMBL" id="CP142733">
    <property type="protein sequence ID" value="WUR04314.1"/>
    <property type="molecule type" value="Genomic_DNA"/>
</dbReference>
<reference evidence="6" key="1">
    <citation type="journal article" date="2024" name="BMC Genomics">
        <title>Functional annotation of a divergent genome using sequence and structure-based similarity.</title>
        <authorList>
            <person name="Svedberg D."/>
            <person name="Winiger R.R."/>
            <person name="Berg A."/>
            <person name="Sharma H."/>
            <person name="Tellgren-Roth C."/>
            <person name="Debrunner-Vossbrinck B.A."/>
            <person name="Vossbrinck C.R."/>
            <person name="Barandun J."/>
        </authorList>
    </citation>
    <scope>NUCLEOTIDE SEQUENCE</scope>
    <source>
        <strain evidence="6">Illinois isolate</strain>
    </source>
</reference>
<protein>
    <submittedName>
        <fullName evidence="6">Cytosol aminopeptidase</fullName>
    </submittedName>
</protein>
<gene>
    <name evidence="6" type="ORF">VNE69_08071</name>
</gene>
<dbReference type="GO" id="GO:0006508">
    <property type="term" value="P:proteolysis"/>
    <property type="evidence" value="ECO:0007669"/>
    <property type="project" value="UniProtKB-KW"/>
</dbReference>
<dbReference type="PANTHER" id="PTHR11963">
    <property type="entry name" value="LEUCINE AMINOPEPTIDASE-RELATED"/>
    <property type="match status" value="1"/>
</dbReference>
<organism evidence="6 7">
    <name type="scientific">Vairimorpha necatrix</name>
    <dbReference type="NCBI Taxonomy" id="6039"/>
    <lineage>
        <taxon>Eukaryota</taxon>
        <taxon>Fungi</taxon>
        <taxon>Fungi incertae sedis</taxon>
        <taxon>Microsporidia</taxon>
        <taxon>Nosematidae</taxon>
        <taxon>Vairimorpha</taxon>
    </lineage>
</organism>
<dbReference type="GO" id="GO:0030145">
    <property type="term" value="F:manganese ion binding"/>
    <property type="evidence" value="ECO:0007669"/>
    <property type="project" value="InterPro"/>
</dbReference>
<evidence type="ECO:0000256" key="2">
    <source>
        <dbReference type="ARBA" id="ARBA00022438"/>
    </source>
</evidence>
<keyword evidence="7" id="KW-1185">Reference proteome</keyword>
<dbReference type="Proteomes" id="UP001334084">
    <property type="component" value="Chromosome 8"/>
</dbReference>
<proteinExistence type="inferred from homology"/>
<evidence type="ECO:0000259" key="5">
    <source>
        <dbReference type="PROSITE" id="PS00631"/>
    </source>
</evidence>
<dbReference type="GO" id="GO:0005737">
    <property type="term" value="C:cytoplasm"/>
    <property type="evidence" value="ECO:0007669"/>
    <property type="project" value="InterPro"/>
</dbReference>
<name>A0AAX4JEF8_9MICR</name>
<dbReference type="Pfam" id="PF00883">
    <property type="entry name" value="Peptidase_M17"/>
    <property type="match status" value="1"/>
</dbReference>
<keyword evidence="3" id="KW-0645">Protease</keyword>
<accession>A0AAX4JEF8</accession>
<dbReference type="PRINTS" id="PR00481">
    <property type="entry name" value="LAMNOPPTDASE"/>
</dbReference>
<dbReference type="GeneID" id="90542147"/>
<dbReference type="GO" id="GO:0070006">
    <property type="term" value="F:metalloaminopeptidase activity"/>
    <property type="evidence" value="ECO:0007669"/>
    <property type="project" value="InterPro"/>
</dbReference>
<evidence type="ECO:0000313" key="7">
    <source>
        <dbReference type="Proteomes" id="UP001334084"/>
    </source>
</evidence>
<evidence type="ECO:0000256" key="4">
    <source>
        <dbReference type="ARBA" id="ARBA00022801"/>
    </source>
</evidence>
<dbReference type="InterPro" id="IPR011356">
    <property type="entry name" value="Leucine_aapep/pepB"/>
</dbReference>
<dbReference type="Gene3D" id="3.40.630.10">
    <property type="entry name" value="Zn peptidases"/>
    <property type="match status" value="1"/>
</dbReference>
<evidence type="ECO:0000256" key="1">
    <source>
        <dbReference type="ARBA" id="ARBA00009528"/>
    </source>
</evidence>
<keyword evidence="2 6" id="KW-0031">Aminopeptidase</keyword>
<dbReference type="KEGG" id="vnx:VNE69_08071"/>
<dbReference type="CDD" id="cd00433">
    <property type="entry name" value="Peptidase_M17"/>
    <property type="match status" value="1"/>
</dbReference>